<reference evidence="5" key="5">
    <citation type="submission" date="2018-04" db="UniProtKB">
        <authorList>
            <consortium name="EnsemblFungi"/>
        </authorList>
    </citation>
    <scope>IDENTIFICATION</scope>
    <source>
        <strain evidence="5">R3-111a-1</strain>
    </source>
</reference>
<comment type="catalytic activity">
    <reaction evidence="1">
        <text>a long-chain fatty acyl-CoA + 2 NADPH + 2 H(+) = a long-chain primary fatty alcohol + 2 NADP(+) + CoA</text>
        <dbReference type="Rhea" id="RHEA:52716"/>
        <dbReference type="ChEBI" id="CHEBI:15378"/>
        <dbReference type="ChEBI" id="CHEBI:57287"/>
        <dbReference type="ChEBI" id="CHEBI:57783"/>
        <dbReference type="ChEBI" id="CHEBI:58349"/>
        <dbReference type="ChEBI" id="CHEBI:77396"/>
        <dbReference type="ChEBI" id="CHEBI:83139"/>
        <dbReference type="EC" id="1.2.1.84"/>
    </reaction>
</comment>
<dbReference type="AlphaFoldDB" id="J3NLR3"/>
<sequence>MEAEYGDVSRVLEGTTILVTGAAGFVGTALLYRLLLDPTLKTSVKRVLALIRGSTFEEAVKKLPPVLRELARPIDTDDPDAKLLILRGDCRHAQLGLTGPSLQAARQADVVIHAAGETRFMLGLSEAMDCITDLAYQAARFSLGASNVKTHIHLSTTYVGWFMGNGSTVTEDFLQNGLGEDDEETHANTYLHAKTLAEESVNALFKPQAGRPVHGKSVRILRICTLGAAAAFPSPGCGACQTSTPVSAALAAVPVAEDSPSMAWIPRDSFLDVLPVDIAVNQILALTASAHRNHTLPPAALSHPRNVRNPVNARGTNVPVYHVASGLSPQKQLRFLTLNKQEVKIAQPYVKEKSLLCCYMPFIEKQVHFDVSRARSAMGTTLPVQLEDGIVDSSVPTLMFPEAVEDLGSDRASAASPSIAPSPDGSIIFDEDLVAAARRNSSAALSDLSASVSDMSSDGEEKEGRPSVSAAPRTPTATTFNVGRTWADQSIDCGILEVDCAKALEAHFGPMTASADSAAWVGYLEAVRDEMDRHMLLAAEDSWVD</sequence>
<reference evidence="4" key="3">
    <citation type="submission" date="2010-09" db="EMBL/GenBank/DDBJ databases">
        <title>Annotation of Gaeumannomyces graminis var. tritici R3-111a-1.</title>
        <authorList>
            <consortium name="The Broad Institute Genome Sequencing Platform"/>
            <person name="Ma L.-J."/>
            <person name="Dead R."/>
            <person name="Young S.K."/>
            <person name="Zeng Q."/>
            <person name="Gargeya S."/>
            <person name="Fitzgerald M."/>
            <person name="Haas B."/>
            <person name="Abouelleil A."/>
            <person name="Alvarado L."/>
            <person name="Arachchi H.M."/>
            <person name="Berlin A."/>
            <person name="Brown A."/>
            <person name="Chapman S.B."/>
            <person name="Chen Z."/>
            <person name="Dunbar C."/>
            <person name="Freedman E."/>
            <person name="Gearin G."/>
            <person name="Gellesch M."/>
            <person name="Goldberg J."/>
            <person name="Griggs A."/>
            <person name="Gujja S."/>
            <person name="Heiman D."/>
            <person name="Howarth C."/>
            <person name="Larson L."/>
            <person name="Lui A."/>
            <person name="MacDonald P.J.P."/>
            <person name="Mehta T."/>
            <person name="Montmayeur A."/>
            <person name="Murphy C."/>
            <person name="Neiman D."/>
            <person name="Pearson M."/>
            <person name="Priest M."/>
            <person name="Roberts A."/>
            <person name="Saif S."/>
            <person name="Shea T."/>
            <person name="Shenoy N."/>
            <person name="Sisk P."/>
            <person name="Stolte C."/>
            <person name="Sykes S."/>
            <person name="Yandava C."/>
            <person name="Wortman J."/>
            <person name="Nusbaum C."/>
            <person name="Birren B."/>
        </authorList>
    </citation>
    <scope>NUCLEOTIDE SEQUENCE</scope>
    <source>
        <strain evidence="4">R3-111a-1</strain>
    </source>
</reference>
<reference evidence="6" key="1">
    <citation type="submission" date="2010-07" db="EMBL/GenBank/DDBJ databases">
        <title>The genome sequence of Gaeumannomyces graminis var. tritici strain R3-111a-1.</title>
        <authorList>
            <consortium name="The Broad Institute Genome Sequencing Platform"/>
            <person name="Ma L.-J."/>
            <person name="Dead R."/>
            <person name="Young S."/>
            <person name="Zeng Q."/>
            <person name="Koehrsen M."/>
            <person name="Alvarado L."/>
            <person name="Berlin A."/>
            <person name="Chapman S.B."/>
            <person name="Chen Z."/>
            <person name="Freedman E."/>
            <person name="Gellesch M."/>
            <person name="Goldberg J."/>
            <person name="Griggs A."/>
            <person name="Gujja S."/>
            <person name="Heilman E.R."/>
            <person name="Heiman D."/>
            <person name="Hepburn T."/>
            <person name="Howarth C."/>
            <person name="Jen D."/>
            <person name="Larson L."/>
            <person name="Mehta T."/>
            <person name="Neiman D."/>
            <person name="Pearson M."/>
            <person name="Roberts A."/>
            <person name="Saif S."/>
            <person name="Shea T."/>
            <person name="Shenoy N."/>
            <person name="Sisk P."/>
            <person name="Stolte C."/>
            <person name="Sykes S."/>
            <person name="Walk T."/>
            <person name="White J."/>
            <person name="Yandava C."/>
            <person name="Haas B."/>
            <person name="Nusbaum C."/>
            <person name="Birren B."/>
        </authorList>
    </citation>
    <scope>NUCLEOTIDE SEQUENCE [LARGE SCALE GENOMIC DNA]</scope>
    <source>
        <strain evidence="6">R3-111a-1</strain>
    </source>
</reference>
<dbReference type="VEuPathDB" id="FungiDB:GGTG_02213"/>
<gene>
    <name evidence="5" type="primary">20342671</name>
    <name evidence="4" type="ORF">GGTG_02213</name>
</gene>
<dbReference type="GO" id="GO:0080019">
    <property type="term" value="F:alcohol-forming very long-chain fatty acyl-CoA reductase activity"/>
    <property type="evidence" value="ECO:0007669"/>
    <property type="project" value="InterPro"/>
</dbReference>
<dbReference type="EC" id="1.2.1.84" evidence="1"/>
<feature type="region of interest" description="Disordered" evidence="2">
    <location>
        <begin position="448"/>
        <end position="476"/>
    </location>
</feature>
<comment type="function">
    <text evidence="1">Catalyzes the reduction of fatty acyl-CoA to fatty alcohols.</text>
</comment>
<evidence type="ECO:0000313" key="6">
    <source>
        <dbReference type="Proteomes" id="UP000006039"/>
    </source>
</evidence>
<dbReference type="OrthoDB" id="429813at2759"/>
<dbReference type="InterPro" id="IPR013120">
    <property type="entry name" value="FAR_NAD-bd"/>
</dbReference>
<keyword evidence="1" id="KW-0443">Lipid metabolism</keyword>
<feature type="domain" description="Thioester reductase (TE)" evidence="3">
    <location>
        <begin position="19"/>
        <end position="283"/>
    </location>
</feature>
<dbReference type="PANTHER" id="PTHR11011">
    <property type="entry name" value="MALE STERILITY PROTEIN 2-RELATED"/>
    <property type="match status" value="1"/>
</dbReference>
<evidence type="ECO:0000256" key="1">
    <source>
        <dbReference type="RuleBase" id="RU363097"/>
    </source>
</evidence>
<dbReference type="Gene3D" id="3.40.50.720">
    <property type="entry name" value="NAD(P)-binding Rossmann-like Domain"/>
    <property type="match status" value="1"/>
</dbReference>
<dbReference type="eggNOG" id="KOG1221">
    <property type="taxonomic scope" value="Eukaryota"/>
</dbReference>
<accession>J3NLR3</accession>
<evidence type="ECO:0000313" key="5">
    <source>
        <dbReference type="EnsemblFungi" id="EJT82239"/>
    </source>
</evidence>
<evidence type="ECO:0000256" key="2">
    <source>
        <dbReference type="SAM" id="MobiDB-lite"/>
    </source>
</evidence>
<dbReference type="GO" id="GO:0005777">
    <property type="term" value="C:peroxisome"/>
    <property type="evidence" value="ECO:0007669"/>
    <property type="project" value="TreeGrafter"/>
</dbReference>
<reference evidence="4" key="2">
    <citation type="submission" date="2010-07" db="EMBL/GenBank/DDBJ databases">
        <authorList>
            <consortium name="The Broad Institute Genome Sequencing Platform"/>
            <consortium name="Broad Institute Genome Sequencing Center for Infectious Disease"/>
            <person name="Ma L.-J."/>
            <person name="Dead R."/>
            <person name="Young S."/>
            <person name="Zeng Q."/>
            <person name="Koehrsen M."/>
            <person name="Alvarado L."/>
            <person name="Berlin A."/>
            <person name="Chapman S.B."/>
            <person name="Chen Z."/>
            <person name="Freedman E."/>
            <person name="Gellesch M."/>
            <person name="Goldberg J."/>
            <person name="Griggs A."/>
            <person name="Gujja S."/>
            <person name="Heilman E.R."/>
            <person name="Heiman D."/>
            <person name="Hepburn T."/>
            <person name="Howarth C."/>
            <person name="Jen D."/>
            <person name="Larson L."/>
            <person name="Mehta T."/>
            <person name="Neiman D."/>
            <person name="Pearson M."/>
            <person name="Roberts A."/>
            <person name="Saif S."/>
            <person name="Shea T."/>
            <person name="Shenoy N."/>
            <person name="Sisk P."/>
            <person name="Stolte C."/>
            <person name="Sykes S."/>
            <person name="Walk T."/>
            <person name="White J."/>
            <person name="Yandava C."/>
            <person name="Haas B."/>
            <person name="Nusbaum C."/>
            <person name="Birren B."/>
        </authorList>
    </citation>
    <scope>NUCLEOTIDE SEQUENCE</scope>
    <source>
        <strain evidence="4">R3-111a-1</strain>
    </source>
</reference>
<name>J3NLR3_GAET3</name>
<comment type="similarity">
    <text evidence="1">Belongs to the fatty acyl-CoA reductase family.</text>
</comment>
<dbReference type="GeneID" id="20342671"/>
<dbReference type="Proteomes" id="UP000006039">
    <property type="component" value="Unassembled WGS sequence"/>
</dbReference>
<proteinExistence type="inferred from homology"/>
<evidence type="ECO:0000313" key="4">
    <source>
        <dbReference type="EMBL" id="EJT82239.1"/>
    </source>
</evidence>
<dbReference type="Pfam" id="PF07993">
    <property type="entry name" value="NAD_binding_4"/>
    <property type="match status" value="1"/>
</dbReference>
<dbReference type="GO" id="GO:0102965">
    <property type="term" value="F:alcohol-forming long-chain fatty acyl-CoA reductase activity"/>
    <property type="evidence" value="ECO:0007669"/>
    <property type="project" value="UniProtKB-EC"/>
</dbReference>
<keyword evidence="1" id="KW-0521">NADP</keyword>
<dbReference type="RefSeq" id="XP_009218248.1">
    <property type="nucleotide sequence ID" value="XM_009219984.1"/>
</dbReference>
<dbReference type="GO" id="GO:0035336">
    <property type="term" value="P:long-chain fatty-acyl-CoA metabolic process"/>
    <property type="evidence" value="ECO:0007669"/>
    <property type="project" value="TreeGrafter"/>
</dbReference>
<keyword evidence="6" id="KW-1185">Reference proteome</keyword>
<dbReference type="EMBL" id="GL385395">
    <property type="protein sequence ID" value="EJT82239.1"/>
    <property type="molecule type" value="Genomic_DNA"/>
</dbReference>
<reference evidence="5" key="4">
    <citation type="journal article" date="2015" name="G3 (Bethesda)">
        <title>Genome sequences of three phytopathogenic species of the Magnaporthaceae family of fungi.</title>
        <authorList>
            <person name="Okagaki L.H."/>
            <person name="Nunes C.C."/>
            <person name="Sailsbery J."/>
            <person name="Clay B."/>
            <person name="Brown D."/>
            <person name="John T."/>
            <person name="Oh Y."/>
            <person name="Young N."/>
            <person name="Fitzgerald M."/>
            <person name="Haas B.J."/>
            <person name="Zeng Q."/>
            <person name="Young S."/>
            <person name="Adiconis X."/>
            <person name="Fan L."/>
            <person name="Levin J.Z."/>
            <person name="Mitchell T.K."/>
            <person name="Okubara P.A."/>
            <person name="Farman M.L."/>
            <person name="Kohn L.M."/>
            <person name="Birren B."/>
            <person name="Ma L.-J."/>
            <person name="Dean R.A."/>
        </authorList>
    </citation>
    <scope>NUCLEOTIDE SEQUENCE</scope>
    <source>
        <strain evidence="5">R3-111a-1</strain>
    </source>
</reference>
<dbReference type="EnsemblFungi" id="EJT82239">
    <property type="protein sequence ID" value="EJT82239"/>
    <property type="gene ID" value="GGTG_02213"/>
</dbReference>
<dbReference type="SUPFAM" id="SSF51735">
    <property type="entry name" value="NAD(P)-binding Rossmann-fold domains"/>
    <property type="match status" value="1"/>
</dbReference>
<dbReference type="InterPro" id="IPR036291">
    <property type="entry name" value="NAD(P)-bd_dom_sf"/>
</dbReference>
<evidence type="ECO:0000259" key="3">
    <source>
        <dbReference type="Pfam" id="PF07993"/>
    </source>
</evidence>
<keyword evidence="1" id="KW-0560">Oxidoreductase</keyword>
<dbReference type="HOGENOM" id="CLU_499698_0_0_1"/>
<keyword evidence="1" id="KW-0444">Lipid biosynthesis</keyword>
<dbReference type="InterPro" id="IPR026055">
    <property type="entry name" value="FAR"/>
</dbReference>
<organism evidence="4">
    <name type="scientific">Gaeumannomyces tritici (strain R3-111a-1)</name>
    <name type="common">Wheat and barley take-all root rot fungus</name>
    <name type="synonym">Gaeumannomyces graminis var. tritici</name>
    <dbReference type="NCBI Taxonomy" id="644352"/>
    <lineage>
        <taxon>Eukaryota</taxon>
        <taxon>Fungi</taxon>
        <taxon>Dikarya</taxon>
        <taxon>Ascomycota</taxon>
        <taxon>Pezizomycotina</taxon>
        <taxon>Sordariomycetes</taxon>
        <taxon>Sordariomycetidae</taxon>
        <taxon>Magnaporthales</taxon>
        <taxon>Magnaporthaceae</taxon>
        <taxon>Gaeumannomyces</taxon>
    </lineage>
</organism>
<dbReference type="PANTHER" id="PTHR11011:SF45">
    <property type="entry name" value="FATTY ACYL-COA REDUCTASE CG8306-RELATED"/>
    <property type="match status" value="1"/>
</dbReference>
<protein>
    <recommendedName>
        <fullName evidence="1">Fatty acyl-CoA reductase</fullName>
        <ecNumber evidence="1">1.2.1.84</ecNumber>
    </recommendedName>
</protein>